<evidence type="ECO:0000313" key="1">
    <source>
        <dbReference type="EMBL" id="OAQ84699.1"/>
    </source>
</evidence>
<dbReference type="AlphaFoldDB" id="A0A179H5J3"/>
<reference evidence="1 3" key="1">
    <citation type="submission" date="2016-01" db="EMBL/GenBank/DDBJ databases">
        <title>Biosynthesis of antibiotic leucinostatins and their inhibition on Phytophthora in bio-control Purpureocillium lilacinum.</title>
        <authorList>
            <person name="Wang G."/>
            <person name="Liu Z."/>
            <person name="Lin R."/>
            <person name="Li E."/>
            <person name="Mao Z."/>
            <person name="Ling J."/>
            <person name="Yin W."/>
            <person name="Xie B."/>
        </authorList>
    </citation>
    <scope>NUCLEOTIDE SEQUENCE [LARGE SCALE GENOMIC DNA]</scope>
    <source>
        <strain evidence="1">PLBJ-1</strain>
        <strain evidence="2">PLFJ-1</strain>
    </source>
</reference>
<dbReference type="EMBL" id="LSBH01000002">
    <property type="protein sequence ID" value="OAQ84699.1"/>
    <property type="molecule type" value="Genomic_DNA"/>
</dbReference>
<dbReference type="EMBL" id="LSBI01000005">
    <property type="protein sequence ID" value="OAQ89241.1"/>
    <property type="molecule type" value="Genomic_DNA"/>
</dbReference>
<proteinExistence type="predicted"/>
<name>A0A179H5J3_PURLI</name>
<protein>
    <submittedName>
        <fullName evidence="1">Uncharacterized protein</fullName>
    </submittedName>
</protein>
<gene>
    <name evidence="1" type="ORF">VFPBJ_03467</name>
    <name evidence="2" type="ORF">VFPFJ_05650</name>
</gene>
<evidence type="ECO:0000313" key="2">
    <source>
        <dbReference type="EMBL" id="OAQ89241.1"/>
    </source>
</evidence>
<evidence type="ECO:0000313" key="3">
    <source>
        <dbReference type="Proteomes" id="UP000078240"/>
    </source>
</evidence>
<accession>A0A179H5J3</accession>
<comment type="caution">
    <text evidence="1">The sequence shown here is derived from an EMBL/GenBank/DDBJ whole genome shotgun (WGS) entry which is preliminary data.</text>
</comment>
<sequence length="166" mass="17974">MAETSSSSSTFAPDILYIILSTYVVIARAYKVQYSSEASEAAYLFASLHSKCEGPTTRASRTHEPTYGIIRGICEYGHSSCTIWPRPSCRLARLAASASPALCARAMYDAAALYFACVHCSSTFATCVAVSARGHRHINPGFVAPVQSCCRNICRVSGRCGCVRRR</sequence>
<dbReference type="Proteomes" id="UP000078240">
    <property type="component" value="Unassembled WGS sequence"/>
</dbReference>
<organism evidence="1 3">
    <name type="scientific">Purpureocillium lilacinum</name>
    <name type="common">Paecilomyces lilacinus</name>
    <dbReference type="NCBI Taxonomy" id="33203"/>
    <lineage>
        <taxon>Eukaryota</taxon>
        <taxon>Fungi</taxon>
        <taxon>Dikarya</taxon>
        <taxon>Ascomycota</taxon>
        <taxon>Pezizomycotina</taxon>
        <taxon>Sordariomycetes</taxon>
        <taxon>Hypocreomycetidae</taxon>
        <taxon>Hypocreales</taxon>
        <taxon>Ophiocordycipitaceae</taxon>
        <taxon>Purpureocillium</taxon>
    </lineage>
</organism>
<dbReference type="Proteomes" id="UP000078340">
    <property type="component" value="Unassembled WGS sequence"/>
</dbReference>